<dbReference type="InterPro" id="IPR020850">
    <property type="entry name" value="GED_dom"/>
</dbReference>
<keyword evidence="3" id="KW-1185">Reference proteome</keyword>
<gene>
    <name evidence="2" type="ORF">PXEA_LOCUS27352</name>
</gene>
<dbReference type="GO" id="GO:0005525">
    <property type="term" value="F:GTP binding"/>
    <property type="evidence" value="ECO:0007669"/>
    <property type="project" value="InterPro"/>
</dbReference>
<sequence>MRLPRYRINMNLPVKPIDSWSEAIRRSLLVEPTFESLHPTFPLEMETSLMTESEEQQHRRDEMIRMYEAMKEALAIIGEVSMSTVSTPTPPPINDDWITPSVSSSLDSLLAML</sequence>
<name>A0A448XD76_9PLAT</name>
<accession>A0A448XD76</accession>
<dbReference type="PROSITE" id="PS51388">
    <property type="entry name" value="GED"/>
    <property type="match status" value="1"/>
</dbReference>
<protein>
    <recommendedName>
        <fullName evidence="1">GED domain-containing protein</fullName>
    </recommendedName>
</protein>
<dbReference type="Proteomes" id="UP000784294">
    <property type="component" value="Unassembled WGS sequence"/>
</dbReference>
<evidence type="ECO:0000313" key="2">
    <source>
        <dbReference type="EMBL" id="VEL33912.1"/>
    </source>
</evidence>
<evidence type="ECO:0000259" key="1">
    <source>
        <dbReference type="PROSITE" id="PS51388"/>
    </source>
</evidence>
<dbReference type="Pfam" id="PF02212">
    <property type="entry name" value="GED"/>
    <property type="match status" value="1"/>
</dbReference>
<organism evidence="2 3">
    <name type="scientific">Protopolystoma xenopodis</name>
    <dbReference type="NCBI Taxonomy" id="117903"/>
    <lineage>
        <taxon>Eukaryota</taxon>
        <taxon>Metazoa</taxon>
        <taxon>Spiralia</taxon>
        <taxon>Lophotrochozoa</taxon>
        <taxon>Platyhelminthes</taxon>
        <taxon>Monogenea</taxon>
        <taxon>Polyopisthocotylea</taxon>
        <taxon>Polystomatidea</taxon>
        <taxon>Polystomatidae</taxon>
        <taxon>Protopolystoma</taxon>
    </lineage>
</organism>
<comment type="caution">
    <text evidence="2">The sequence shown here is derived from an EMBL/GenBank/DDBJ whole genome shotgun (WGS) entry which is preliminary data.</text>
</comment>
<proteinExistence type="predicted"/>
<dbReference type="EMBL" id="CAAALY010246650">
    <property type="protein sequence ID" value="VEL33912.1"/>
    <property type="molecule type" value="Genomic_DNA"/>
</dbReference>
<dbReference type="AlphaFoldDB" id="A0A448XD76"/>
<evidence type="ECO:0000313" key="3">
    <source>
        <dbReference type="Proteomes" id="UP000784294"/>
    </source>
</evidence>
<reference evidence="2" key="1">
    <citation type="submission" date="2018-11" db="EMBL/GenBank/DDBJ databases">
        <authorList>
            <consortium name="Pathogen Informatics"/>
        </authorList>
    </citation>
    <scope>NUCLEOTIDE SEQUENCE</scope>
</reference>
<dbReference type="InterPro" id="IPR003130">
    <property type="entry name" value="GED"/>
</dbReference>
<dbReference type="OrthoDB" id="5061070at2759"/>
<dbReference type="GO" id="GO:0003924">
    <property type="term" value="F:GTPase activity"/>
    <property type="evidence" value="ECO:0007669"/>
    <property type="project" value="InterPro"/>
</dbReference>
<feature type="domain" description="GED" evidence="1">
    <location>
        <begin position="1"/>
        <end position="85"/>
    </location>
</feature>